<dbReference type="EMBL" id="JASFZW010000004">
    <property type="protein sequence ID" value="KAK2078394.1"/>
    <property type="molecule type" value="Genomic_DNA"/>
</dbReference>
<dbReference type="Proteomes" id="UP001255856">
    <property type="component" value="Unassembled WGS sequence"/>
</dbReference>
<dbReference type="InterPro" id="IPR011989">
    <property type="entry name" value="ARM-like"/>
</dbReference>
<sequence>MVKKGKRKNPGVGIDFKRAKYKVGRKLAPAQNATDTTIRSATISMAQQSMAVDRTGHALTERKLTLKETLSQVGHYSERVRRDALEGLAQLATSQPAVVRRAAGQIMDVTVSRLSDADAGVRETLLTALGTALLPALGARALAPFLPRLMAGLSAALTSLAAPVRADALRALGVVAQTSSAALGPAHLPGLLRHFVTLLSRAARGRSLAAGSLASLEQTLTALETLLSRAATARGEPEEARKDDQVTGVTDTLSALRFGSPLPLGGAELIELGWPGLAPTEETPAAAPRQTAGEGEARELCARLVDAWTECGVESLATEPSELSARCGMLICRCLSLLMELYSGLDLLVSQEKKPRSNDTLQRLMTRVVPAFPPATPVGSSSPAMLEALAGLGSAGISLLLKLLPLGLDHERQGPRGAGKAKVQLAPWVDTLLAWVKRLLHTDSVLASDGVPASKASHKAGAAKELRLPTAVYLSAVRDIAAPLPLLPGVWRNDLAMAVGSLARRADEQSAVFGAICAFWEPLLADPVASFRTPLPDGKPLIGANVAVGWIKRIPPTLWKLGHAQPELSLRLLRSVQTLVRLEPEGAQGPLAAALVELQAQSLVLWGVPAPKPAGAETAQSKRFLKGPLAALPAEAQELAADTVAYMSGPLPPTLLPLAAWVAFEAAFPTASALRLIRSLPVAPEMLPDRPGLAKLLETLLVGPEPSRAPTPADQARRAAVADAACGLLEAQPDALPLLHELLLPGLIARATPAGACAALTATLRLQRRLAAGHAGAELGAVVLTPDIVGAHLGEGADEAQVEALAHTPAPALAKAIVARLRLLLALLQRASLAAGLLKRQQDVLSALTNLGAATERLHAADADAGVAAHVLTQCRARADILFGTLSS</sequence>
<proteinExistence type="predicted"/>
<dbReference type="PANTHER" id="PTHR16056">
    <property type="entry name" value="REGULATOR OF MICROTUBULE DYNAMICS PROTEIN"/>
    <property type="match status" value="1"/>
</dbReference>
<organism evidence="1 2">
    <name type="scientific">Prototheca wickerhamii</name>
    <dbReference type="NCBI Taxonomy" id="3111"/>
    <lineage>
        <taxon>Eukaryota</taxon>
        <taxon>Viridiplantae</taxon>
        <taxon>Chlorophyta</taxon>
        <taxon>core chlorophytes</taxon>
        <taxon>Trebouxiophyceae</taxon>
        <taxon>Chlorellales</taxon>
        <taxon>Chlorellaceae</taxon>
        <taxon>Prototheca</taxon>
    </lineage>
</organism>
<name>A0AAD9IH46_PROWI</name>
<evidence type="ECO:0008006" key="3">
    <source>
        <dbReference type="Google" id="ProtNLM"/>
    </source>
</evidence>
<dbReference type="SUPFAM" id="SSF48371">
    <property type="entry name" value="ARM repeat"/>
    <property type="match status" value="1"/>
</dbReference>
<keyword evidence="2" id="KW-1185">Reference proteome</keyword>
<evidence type="ECO:0000313" key="2">
    <source>
        <dbReference type="Proteomes" id="UP001255856"/>
    </source>
</evidence>
<dbReference type="InterPro" id="IPR016024">
    <property type="entry name" value="ARM-type_fold"/>
</dbReference>
<dbReference type="GO" id="GO:0005634">
    <property type="term" value="C:nucleus"/>
    <property type="evidence" value="ECO:0007669"/>
    <property type="project" value="TreeGrafter"/>
</dbReference>
<dbReference type="PANTHER" id="PTHR16056:SF2">
    <property type="entry name" value="TESTIS-EXPRESSED PROTEIN 10"/>
    <property type="match status" value="1"/>
</dbReference>
<accession>A0AAD9IH46</accession>
<gene>
    <name evidence="1" type="ORF">QBZ16_003234</name>
</gene>
<dbReference type="Gene3D" id="1.25.10.10">
    <property type="entry name" value="Leucine-rich Repeat Variant"/>
    <property type="match status" value="1"/>
</dbReference>
<protein>
    <recommendedName>
        <fullName evidence="3">Pre-rRNA-processing protein Ipi1 N-terminal domain-containing protein</fullName>
    </recommendedName>
</protein>
<comment type="caution">
    <text evidence="1">The sequence shown here is derived from an EMBL/GenBank/DDBJ whole genome shotgun (WGS) entry which is preliminary data.</text>
</comment>
<dbReference type="AlphaFoldDB" id="A0AAD9IH46"/>
<evidence type="ECO:0000313" key="1">
    <source>
        <dbReference type="EMBL" id="KAK2078394.1"/>
    </source>
</evidence>
<reference evidence="1" key="1">
    <citation type="submission" date="2021-01" db="EMBL/GenBank/DDBJ databases">
        <authorList>
            <person name="Eckstrom K.M.E."/>
        </authorList>
    </citation>
    <scope>NUCLEOTIDE SEQUENCE</scope>
    <source>
        <strain evidence="1">UVCC 0001</strain>
    </source>
</reference>